<dbReference type="PROSITE" id="PS51257">
    <property type="entry name" value="PROKAR_LIPOPROTEIN"/>
    <property type="match status" value="1"/>
</dbReference>
<name>A0A0F7KM98_9SPHN</name>
<reference evidence="1" key="1">
    <citation type="submission" date="2015-05" db="EMBL/GenBank/DDBJ databases">
        <title>The complete genome of Altererythrobacter atlanticus strain 26DY36.</title>
        <authorList>
            <person name="Wu Y.-H."/>
            <person name="Cheng H."/>
            <person name="Wu X.-W."/>
        </authorList>
    </citation>
    <scope>NUCLEOTIDE SEQUENCE [LARGE SCALE GENOMIC DNA]</scope>
    <source>
        <strain evidence="1">26DY36</strain>
    </source>
</reference>
<dbReference type="KEGG" id="aay:WYH_00637"/>
<proteinExistence type="predicted"/>
<organism evidence="1 2">
    <name type="scientific">Croceibacterium atlanticum</name>
    <dbReference type="NCBI Taxonomy" id="1267766"/>
    <lineage>
        <taxon>Bacteria</taxon>
        <taxon>Pseudomonadati</taxon>
        <taxon>Pseudomonadota</taxon>
        <taxon>Alphaproteobacteria</taxon>
        <taxon>Sphingomonadales</taxon>
        <taxon>Erythrobacteraceae</taxon>
        <taxon>Croceibacterium</taxon>
    </lineage>
</organism>
<accession>A0A0F7KM98</accession>
<dbReference type="EMBL" id="CP011452">
    <property type="protein sequence ID" value="AKH41693.1"/>
    <property type="molecule type" value="Genomic_DNA"/>
</dbReference>
<dbReference type="RefSeq" id="WP_053833370.1">
    <property type="nucleotide sequence ID" value="NZ_CP011452.2"/>
</dbReference>
<evidence type="ECO:0000313" key="1">
    <source>
        <dbReference type="EMBL" id="AKH41693.1"/>
    </source>
</evidence>
<sequence length="124" mass="12760">MKKITVLCGLAVLAACSSPESNDADAEGDASAAPSAVSAMAGSYEIVTDDGTISSFLAEDGSYIESMDGDIVSMGSWREEGGKTCFDPTTDEPPMCYTIGDIGDDGTFTATPDEGDPITVKKVD</sequence>
<gene>
    <name evidence="1" type="ORF">WYH_00637</name>
</gene>
<protein>
    <submittedName>
        <fullName evidence="1">Uncharacterized protein</fullName>
    </submittedName>
</protein>
<evidence type="ECO:0000313" key="2">
    <source>
        <dbReference type="Proteomes" id="UP000034392"/>
    </source>
</evidence>
<dbReference type="AlphaFoldDB" id="A0A0F7KM98"/>
<dbReference type="PATRIC" id="fig|1267766.3.peg.643"/>
<dbReference type="OrthoDB" id="7429157at2"/>
<keyword evidence="2" id="KW-1185">Reference proteome</keyword>
<dbReference type="Proteomes" id="UP000034392">
    <property type="component" value="Chromosome"/>
</dbReference>
<dbReference type="STRING" id="1267766.WYH_00637"/>